<evidence type="ECO:0008006" key="3">
    <source>
        <dbReference type="Google" id="ProtNLM"/>
    </source>
</evidence>
<dbReference type="Proteomes" id="UP001519290">
    <property type="component" value="Unassembled WGS sequence"/>
</dbReference>
<comment type="caution">
    <text evidence="1">The sequence shown here is derived from an EMBL/GenBank/DDBJ whole genome shotgun (WGS) entry which is preliminary data.</text>
</comment>
<keyword evidence="2" id="KW-1185">Reference proteome</keyword>
<name>A0ABS4X7V8_9MICO</name>
<sequence length="301" mass="34407">MRSDQGPSDDPAYTELRRVASARRREVHASGLSVQDWLENRWRELNAAQRPARVDTDVTFYASAPDHRHITAWVPVHQITQGGFEARWGEVNNHPESFPKILHGLLDGSTRQWIDHIGVVSLRRFDGPNGPTYAVSLDGRHRVHVAKALDLPYLRASYADNRTWPSRGDEVSSPREYLEHMRLLGRMGILEDLRWTGSFRPGITGRLTGDIPTPWALEPPLSGWLFSTQYSKVYPEYAITPFYALTSSAKVAASLDYLVSIAPDPVRARRAQRRSTIPLRLAVRRSWHRVRTRRPLRDEAY</sequence>
<reference evidence="1 2" key="1">
    <citation type="submission" date="2021-03" db="EMBL/GenBank/DDBJ databases">
        <title>Sequencing the genomes of 1000 actinobacteria strains.</title>
        <authorList>
            <person name="Klenk H.-P."/>
        </authorList>
    </citation>
    <scope>NUCLEOTIDE SEQUENCE [LARGE SCALE GENOMIC DNA]</scope>
    <source>
        <strain evidence="1 2">DSM 14566</strain>
    </source>
</reference>
<gene>
    <name evidence="1" type="ORF">JOF43_003788</name>
</gene>
<proteinExistence type="predicted"/>
<protein>
    <recommendedName>
        <fullName evidence="3">ParB/Sulfiredoxin domain-containing protein</fullName>
    </recommendedName>
</protein>
<dbReference type="EMBL" id="JAGIOD010000002">
    <property type="protein sequence ID" value="MBP2383799.1"/>
    <property type="molecule type" value="Genomic_DNA"/>
</dbReference>
<dbReference type="RefSeq" id="WP_209904638.1">
    <property type="nucleotide sequence ID" value="NZ_BAAAJW010000031.1"/>
</dbReference>
<evidence type="ECO:0000313" key="2">
    <source>
        <dbReference type="Proteomes" id="UP001519290"/>
    </source>
</evidence>
<organism evidence="1 2">
    <name type="scientific">Brachybacterium sacelli</name>
    <dbReference type="NCBI Taxonomy" id="173364"/>
    <lineage>
        <taxon>Bacteria</taxon>
        <taxon>Bacillati</taxon>
        <taxon>Actinomycetota</taxon>
        <taxon>Actinomycetes</taxon>
        <taxon>Micrococcales</taxon>
        <taxon>Dermabacteraceae</taxon>
        <taxon>Brachybacterium</taxon>
    </lineage>
</organism>
<evidence type="ECO:0000313" key="1">
    <source>
        <dbReference type="EMBL" id="MBP2383799.1"/>
    </source>
</evidence>
<accession>A0ABS4X7V8</accession>